<dbReference type="PANTHER" id="PTHR11476:SF7">
    <property type="entry name" value="HISTIDINE--TRNA LIGASE"/>
    <property type="match status" value="1"/>
</dbReference>
<dbReference type="GO" id="GO:0004821">
    <property type="term" value="F:histidine-tRNA ligase activity"/>
    <property type="evidence" value="ECO:0007669"/>
    <property type="project" value="UniProtKB-EC"/>
</dbReference>
<dbReference type="STRING" id="525909.Afer_0082"/>
<dbReference type="AlphaFoldDB" id="C7M1K4"/>
<sequence length="425" mass="46996">MLQVRPFRGMRDILPGEHEVRSAAASVIRSTYRSHGFLEIETPIVETLEALAASGAGENAKLMFKVLKRGERLDLGSASSPDDLVDAGLRFDLTVPLARFYAVNQSKLPKPFLAMQIGPAFRAERPQRGRLRQFVQADADILGEASWLAEVELLIAATAALHQLGLEGFELHVNDRRAVEHVLERLEVPADHWRSVLVALDKLDKEPPIAVRNEMVGAGLGEELADHVLATLGDIVENEHPLDVLETLDVDASVLESLHAIATHVRTSVRDTEVVIDPLIVRGLDYYSSSVFEIVHPHWSSSIGGGGRYDGLLARFGVDEPACGISLGFERILSLLEELGIHLATPRRRLTLIFDPTTQIAEALRMARHFRRDGYLVTLLPHDHTARSPMKRLALAAEELKAEGSQDSFWHLTLGVDAEPRLLMH</sequence>
<feature type="binding site" evidence="2">
    <location>
        <position position="122"/>
    </location>
    <ligand>
        <name>L-histidine</name>
        <dbReference type="ChEBI" id="CHEBI:57595"/>
    </ligand>
</feature>
<dbReference type="PIRSF" id="PIRSF001549">
    <property type="entry name" value="His-tRNA_synth"/>
    <property type="match status" value="1"/>
</dbReference>
<dbReference type="CDD" id="cd00773">
    <property type="entry name" value="HisRS-like_core"/>
    <property type="match status" value="1"/>
</dbReference>
<feature type="binding site" evidence="2">
    <location>
        <position position="136"/>
    </location>
    <ligand>
        <name>L-histidine</name>
        <dbReference type="ChEBI" id="CHEBI:57595"/>
    </ligand>
</feature>
<feature type="binding site" evidence="2">
    <location>
        <position position="140"/>
    </location>
    <ligand>
        <name>L-histidine</name>
        <dbReference type="ChEBI" id="CHEBI:57595"/>
    </ligand>
</feature>
<dbReference type="InterPro" id="IPR045864">
    <property type="entry name" value="aa-tRNA-synth_II/BPL/LPL"/>
</dbReference>
<dbReference type="InterPro" id="IPR006195">
    <property type="entry name" value="aa-tRNA-synth_II"/>
</dbReference>
<accession>C7M1K4</accession>
<evidence type="ECO:0000256" key="2">
    <source>
        <dbReference type="PIRSR" id="PIRSR001549-1"/>
    </source>
</evidence>
<comment type="similarity">
    <text evidence="1">Belongs to the class-II aminoacyl-tRNA synthetase family.</text>
</comment>
<dbReference type="eggNOG" id="COG0124">
    <property type="taxonomic scope" value="Bacteria"/>
</dbReference>
<keyword evidence="4" id="KW-0436">Ligase</keyword>
<proteinExistence type="inferred from homology"/>
<feature type="binding site" evidence="2">
    <location>
        <position position="282"/>
    </location>
    <ligand>
        <name>L-histidine</name>
        <dbReference type="ChEBI" id="CHEBI:57595"/>
    </ligand>
</feature>
<dbReference type="Gene3D" id="3.30.930.10">
    <property type="entry name" value="Bira Bifunctional Protein, Domain 2"/>
    <property type="match status" value="1"/>
</dbReference>
<reference evidence="4 5" key="1">
    <citation type="journal article" date="2009" name="Stand. Genomic Sci.">
        <title>Complete genome sequence of Acidimicrobium ferrooxidans type strain (ICP).</title>
        <authorList>
            <person name="Clum A."/>
            <person name="Nolan M."/>
            <person name="Lang E."/>
            <person name="Glavina Del Rio T."/>
            <person name="Tice H."/>
            <person name="Copeland A."/>
            <person name="Cheng J.F."/>
            <person name="Lucas S."/>
            <person name="Chen F."/>
            <person name="Bruce D."/>
            <person name="Goodwin L."/>
            <person name="Pitluck S."/>
            <person name="Ivanova N."/>
            <person name="Mavrommatis K."/>
            <person name="Mikhailova N."/>
            <person name="Pati A."/>
            <person name="Chen A."/>
            <person name="Palaniappan K."/>
            <person name="Goker M."/>
            <person name="Spring S."/>
            <person name="Land M."/>
            <person name="Hauser L."/>
            <person name="Chang Y.J."/>
            <person name="Jeffries C.C."/>
            <person name="Chain P."/>
            <person name="Bristow J."/>
            <person name="Eisen J.A."/>
            <person name="Markowitz V."/>
            <person name="Hugenholtz P."/>
            <person name="Kyrpides N.C."/>
            <person name="Klenk H.P."/>
            <person name="Lapidus A."/>
        </authorList>
    </citation>
    <scope>NUCLEOTIDE SEQUENCE [LARGE SCALE GENOMIC DNA]</scope>
    <source>
        <strain evidence="5">DSM 10331 / JCM 15462 / NBRC 103882 / ICP</strain>
    </source>
</reference>
<dbReference type="EC" id="6.1.1.21" evidence="4"/>
<dbReference type="KEGG" id="afo:Afer_0082"/>
<dbReference type="HOGENOM" id="CLU_025113_3_0_11"/>
<feature type="domain" description="Aminoacyl-transfer RNA synthetases class-II family profile" evidence="3">
    <location>
        <begin position="8"/>
        <end position="346"/>
    </location>
</feature>
<gene>
    <name evidence="4" type="ordered locus">Afer_0082</name>
</gene>
<dbReference type="RefSeq" id="WP_012784172.1">
    <property type="nucleotide sequence ID" value="NC_013124.1"/>
</dbReference>
<dbReference type="Proteomes" id="UP000000771">
    <property type="component" value="Chromosome"/>
</dbReference>
<evidence type="ECO:0000313" key="5">
    <source>
        <dbReference type="Proteomes" id="UP000000771"/>
    </source>
</evidence>
<organism evidence="4 5">
    <name type="scientific">Acidimicrobium ferrooxidans (strain DSM 10331 / JCM 15462 / NBRC 103882 / ICP)</name>
    <dbReference type="NCBI Taxonomy" id="525909"/>
    <lineage>
        <taxon>Bacteria</taxon>
        <taxon>Bacillati</taxon>
        <taxon>Actinomycetota</taxon>
        <taxon>Acidimicrobiia</taxon>
        <taxon>Acidimicrobiales</taxon>
        <taxon>Acidimicrobiaceae</taxon>
        <taxon>Acidimicrobium</taxon>
    </lineage>
</organism>
<evidence type="ECO:0000259" key="3">
    <source>
        <dbReference type="PROSITE" id="PS50862"/>
    </source>
</evidence>
<dbReference type="InterPro" id="IPR041715">
    <property type="entry name" value="HisRS-like_core"/>
</dbReference>
<dbReference type="Pfam" id="PF13393">
    <property type="entry name" value="tRNA-synt_His"/>
    <property type="match status" value="1"/>
</dbReference>
<name>C7M1K4_ACIFD</name>
<protein>
    <submittedName>
        <fullName evidence="4">Histidine--tRNA ligase</fullName>
        <ecNumber evidence="4">6.1.1.21</ecNumber>
    </submittedName>
</protein>
<feature type="binding site" evidence="2">
    <location>
        <begin position="92"/>
        <end position="94"/>
    </location>
    <ligand>
        <name>L-histidine</name>
        <dbReference type="ChEBI" id="CHEBI:57595"/>
    </ligand>
</feature>
<dbReference type="PANTHER" id="PTHR11476">
    <property type="entry name" value="HISTIDYL-TRNA SYNTHETASE"/>
    <property type="match status" value="1"/>
</dbReference>
<dbReference type="SUPFAM" id="SSF55681">
    <property type="entry name" value="Class II aaRS and biotin synthetases"/>
    <property type="match status" value="1"/>
</dbReference>
<keyword evidence="5" id="KW-1185">Reference proteome</keyword>
<dbReference type="InterPro" id="IPR004516">
    <property type="entry name" value="HisRS/HisZ"/>
</dbReference>
<dbReference type="PROSITE" id="PS50862">
    <property type="entry name" value="AA_TRNA_LIGASE_II"/>
    <property type="match status" value="1"/>
</dbReference>
<evidence type="ECO:0000313" key="4">
    <source>
        <dbReference type="EMBL" id="ACU53053.1"/>
    </source>
</evidence>
<feature type="binding site" evidence="2">
    <location>
        <begin position="286"/>
        <end position="287"/>
    </location>
    <ligand>
        <name>L-histidine</name>
        <dbReference type="ChEBI" id="CHEBI:57595"/>
    </ligand>
</feature>
<dbReference type="GO" id="GO:0005737">
    <property type="term" value="C:cytoplasm"/>
    <property type="evidence" value="ECO:0007669"/>
    <property type="project" value="InterPro"/>
</dbReference>
<dbReference type="EMBL" id="CP001631">
    <property type="protein sequence ID" value="ACU53053.1"/>
    <property type="molecule type" value="Genomic_DNA"/>
</dbReference>
<evidence type="ECO:0000256" key="1">
    <source>
        <dbReference type="ARBA" id="ARBA00008226"/>
    </source>
</evidence>